<reference evidence="2" key="1">
    <citation type="submission" date="2020-08" db="EMBL/GenBank/DDBJ databases">
        <title>Genome public.</title>
        <authorList>
            <person name="Liu C."/>
            <person name="Sun Q."/>
        </authorList>
    </citation>
    <scope>NUCLEOTIDE SEQUENCE</scope>
    <source>
        <strain evidence="2">NSJ-15</strain>
    </source>
</reference>
<evidence type="ECO:0000313" key="3">
    <source>
        <dbReference type="Proteomes" id="UP000632659"/>
    </source>
</evidence>
<evidence type="ECO:0000313" key="2">
    <source>
        <dbReference type="EMBL" id="MBC8610305.1"/>
    </source>
</evidence>
<keyword evidence="1" id="KW-0812">Transmembrane</keyword>
<dbReference type="Proteomes" id="UP000632659">
    <property type="component" value="Unassembled WGS sequence"/>
</dbReference>
<evidence type="ECO:0000256" key="1">
    <source>
        <dbReference type="SAM" id="Phobius"/>
    </source>
</evidence>
<proteinExistence type="predicted"/>
<accession>A0A8J6P6R4</accession>
<dbReference type="EMBL" id="JACRTL010000001">
    <property type="protein sequence ID" value="MBC8610305.1"/>
    <property type="molecule type" value="Genomic_DNA"/>
</dbReference>
<protein>
    <submittedName>
        <fullName evidence="2">Uncharacterized protein</fullName>
    </submittedName>
</protein>
<sequence>MKKVFTVIFCFLGVILTFGGISGMARYFEAADGDSVAVIGGTDGPTAVYLTGPMADESLWSLICITVVGIVTLIATLLFTRHRRKK</sequence>
<gene>
    <name evidence="2" type="ORF">H8702_04085</name>
</gene>
<keyword evidence="1" id="KW-1133">Transmembrane helix</keyword>
<organism evidence="2 3">
    <name type="scientific">Massiliimalia timonensis</name>
    <dbReference type="NCBI Taxonomy" id="1987501"/>
    <lineage>
        <taxon>Bacteria</taxon>
        <taxon>Bacillati</taxon>
        <taxon>Bacillota</taxon>
        <taxon>Clostridia</taxon>
        <taxon>Eubacteriales</taxon>
        <taxon>Oscillospiraceae</taxon>
        <taxon>Massiliimalia</taxon>
    </lineage>
</organism>
<keyword evidence="1" id="KW-0472">Membrane</keyword>
<feature type="transmembrane region" description="Helical" evidence="1">
    <location>
        <begin position="59"/>
        <end position="80"/>
    </location>
</feature>
<keyword evidence="3" id="KW-1185">Reference proteome</keyword>
<name>A0A8J6P6R4_9FIRM</name>
<dbReference type="AlphaFoldDB" id="A0A8J6P6R4"/>
<comment type="caution">
    <text evidence="2">The sequence shown here is derived from an EMBL/GenBank/DDBJ whole genome shotgun (WGS) entry which is preliminary data.</text>
</comment>
<dbReference type="OrthoDB" id="361483at2"/>
<dbReference type="RefSeq" id="WP_093988696.1">
    <property type="nucleotide sequence ID" value="NZ_FYDD01000003.1"/>
</dbReference>